<dbReference type="AlphaFoldDB" id="I6CXU0"/>
<evidence type="ECO:0000313" key="1">
    <source>
        <dbReference type="EMBL" id="EIQ24332.1"/>
    </source>
</evidence>
<accession>I6CXU0</accession>
<comment type="caution">
    <text evidence="1">The sequence shown here is derived from an EMBL/GenBank/DDBJ whole genome shotgun (WGS) entry which is preliminary data.</text>
</comment>
<dbReference type="Proteomes" id="UP000005407">
    <property type="component" value="Unassembled WGS sequence"/>
</dbReference>
<evidence type="ECO:0000313" key="2">
    <source>
        <dbReference type="Proteomes" id="UP000005407"/>
    </source>
</evidence>
<organism evidence="1 2">
    <name type="scientific">Shigella flexneri K-315</name>
    <dbReference type="NCBI Taxonomy" id="766150"/>
    <lineage>
        <taxon>Bacteria</taxon>
        <taxon>Pseudomonadati</taxon>
        <taxon>Pseudomonadota</taxon>
        <taxon>Gammaproteobacteria</taxon>
        <taxon>Enterobacterales</taxon>
        <taxon>Enterobacteriaceae</taxon>
        <taxon>Shigella</taxon>
    </lineage>
</organism>
<name>I6CXU0_SHIFL</name>
<sequence>MLEDRPNGSGGFWKRKNLDYLITERCYVAVKEARANDR</sequence>
<reference evidence="1 2" key="1">
    <citation type="submission" date="2012-03" db="EMBL/GenBank/DDBJ databases">
        <authorList>
            <person name="Rasko D."/>
            <person name="Redman J."/>
            <person name="Daugherty S.C."/>
            <person name="Tallon L."/>
            <person name="Sadzewicz L."/>
            <person name="Jones K."/>
            <person name="Santana-Cruz I."/>
            <person name="Liu X."/>
        </authorList>
    </citation>
    <scope>NUCLEOTIDE SEQUENCE [LARGE SCALE GENOMIC DNA]</scope>
    <source>
        <strain evidence="1 2">K-315</strain>
    </source>
</reference>
<dbReference type="PATRIC" id="fig|766150.3.peg.1445"/>
<dbReference type="EMBL" id="AKMY01000018">
    <property type="protein sequence ID" value="EIQ24332.1"/>
    <property type="molecule type" value="Genomic_DNA"/>
</dbReference>
<gene>
    <name evidence="1" type="ORF">SFK315_1483</name>
</gene>
<protein>
    <submittedName>
        <fullName evidence="1">Replication domain protein</fullName>
    </submittedName>
</protein>
<proteinExistence type="predicted"/>